<keyword evidence="2" id="KW-1185">Reference proteome</keyword>
<reference evidence="1 2" key="1">
    <citation type="submission" date="2016-10" db="EMBL/GenBank/DDBJ databases">
        <authorList>
            <person name="de Groot N.N."/>
        </authorList>
    </citation>
    <scope>NUCLEOTIDE SEQUENCE [LARGE SCALE GENOMIC DNA]</scope>
    <source>
        <strain evidence="1 2">DSM 45434</strain>
    </source>
</reference>
<evidence type="ECO:0000313" key="2">
    <source>
        <dbReference type="Proteomes" id="UP000182237"/>
    </source>
</evidence>
<proteinExistence type="predicted"/>
<sequence>MSDASFRIKYQGTNPEYHEMDAAHLAEALMGLSEMGRVAYRVMHPEDTHTLQVKVNALEAGSFVIDLEAVLPPLEHLYGQFVGLFNTPDATAFVNASGFVAILGGAVGLVKWIGGREHKTKRDGDTTTIKTADGDETQVPTVIYNISGNAQFLTATSHATKPLEDLEYDLMQIQDPSGVVVEQVDENDRGYFSVTSDTREKDETLDLEVLVETVQLGDSRRMWTFKSGDQKFNAKVLDEDFLAQVKKEGILVNAQTRLLVRRREIRTVQPNGEAKSAYSITKVHNVINHGQDPLFD</sequence>
<dbReference type="AlphaFoldDB" id="A0A1H1R4E1"/>
<dbReference type="Proteomes" id="UP000182237">
    <property type="component" value="Chromosome I"/>
</dbReference>
<dbReference type="RefSeq" id="WP_019194221.1">
    <property type="nucleotide sequence ID" value="NZ_LT629765.1"/>
</dbReference>
<organism evidence="1 2">
    <name type="scientific">Corynebacterium timonense</name>
    <dbReference type="NCBI Taxonomy" id="441500"/>
    <lineage>
        <taxon>Bacteria</taxon>
        <taxon>Bacillati</taxon>
        <taxon>Actinomycetota</taxon>
        <taxon>Actinomycetes</taxon>
        <taxon>Mycobacteriales</taxon>
        <taxon>Corynebacteriaceae</taxon>
        <taxon>Corynebacterium</taxon>
    </lineage>
</organism>
<dbReference type="EMBL" id="LT629765">
    <property type="protein sequence ID" value="SDS30627.1"/>
    <property type="molecule type" value="Genomic_DNA"/>
</dbReference>
<protein>
    <submittedName>
        <fullName evidence="1">Uncharacterized protein</fullName>
    </submittedName>
</protein>
<evidence type="ECO:0000313" key="1">
    <source>
        <dbReference type="EMBL" id="SDS30627.1"/>
    </source>
</evidence>
<name>A0A1H1R4E1_9CORY</name>
<accession>A0A1H1R4E1</accession>
<gene>
    <name evidence="1" type="ORF">SAMN04488539_1412</name>
</gene>
<dbReference type="OrthoDB" id="6400380at2"/>